<gene>
    <name evidence="3" type="ORF">D9758_004677</name>
</gene>
<proteinExistence type="predicted"/>
<reference evidence="3 4" key="1">
    <citation type="journal article" date="2020" name="ISME J.">
        <title>Uncovering the hidden diversity of litter-decomposition mechanisms in mushroom-forming fungi.</title>
        <authorList>
            <person name="Floudas D."/>
            <person name="Bentzer J."/>
            <person name="Ahren D."/>
            <person name="Johansson T."/>
            <person name="Persson P."/>
            <person name="Tunlid A."/>
        </authorList>
    </citation>
    <scope>NUCLEOTIDE SEQUENCE [LARGE SCALE GENOMIC DNA]</scope>
    <source>
        <strain evidence="3 4">CBS 291.85</strain>
    </source>
</reference>
<name>A0A8H5H0H2_9AGAR</name>
<feature type="compositionally biased region" description="Polar residues" evidence="2">
    <location>
        <begin position="228"/>
        <end position="242"/>
    </location>
</feature>
<feature type="compositionally biased region" description="Pro residues" evidence="2">
    <location>
        <begin position="58"/>
        <end position="75"/>
    </location>
</feature>
<evidence type="ECO:0000313" key="3">
    <source>
        <dbReference type="EMBL" id="KAF5374339.1"/>
    </source>
</evidence>
<feature type="compositionally biased region" description="Polar residues" evidence="2">
    <location>
        <begin position="161"/>
        <end position="187"/>
    </location>
</feature>
<feature type="coiled-coil region" evidence="1">
    <location>
        <begin position="344"/>
        <end position="505"/>
    </location>
</feature>
<dbReference type="OrthoDB" id="10683283at2759"/>
<organism evidence="3 4">
    <name type="scientific">Tetrapyrgos nigripes</name>
    <dbReference type="NCBI Taxonomy" id="182062"/>
    <lineage>
        <taxon>Eukaryota</taxon>
        <taxon>Fungi</taxon>
        <taxon>Dikarya</taxon>
        <taxon>Basidiomycota</taxon>
        <taxon>Agaricomycotina</taxon>
        <taxon>Agaricomycetes</taxon>
        <taxon>Agaricomycetidae</taxon>
        <taxon>Agaricales</taxon>
        <taxon>Marasmiineae</taxon>
        <taxon>Marasmiaceae</taxon>
        <taxon>Tetrapyrgos</taxon>
    </lineage>
</organism>
<dbReference type="EMBL" id="JAACJM010000002">
    <property type="protein sequence ID" value="KAF5374339.1"/>
    <property type="molecule type" value="Genomic_DNA"/>
</dbReference>
<feature type="region of interest" description="Disordered" evidence="2">
    <location>
        <begin position="1"/>
        <end position="242"/>
    </location>
</feature>
<dbReference type="AlphaFoldDB" id="A0A8H5H0H2"/>
<evidence type="ECO:0000256" key="2">
    <source>
        <dbReference type="SAM" id="MobiDB-lite"/>
    </source>
</evidence>
<feature type="compositionally biased region" description="Pro residues" evidence="2">
    <location>
        <begin position="22"/>
        <end position="34"/>
    </location>
</feature>
<feature type="compositionally biased region" description="Low complexity" evidence="2">
    <location>
        <begin position="147"/>
        <end position="158"/>
    </location>
</feature>
<keyword evidence="1" id="KW-0175">Coiled coil</keyword>
<comment type="caution">
    <text evidence="3">The sequence shown here is derived from an EMBL/GenBank/DDBJ whole genome shotgun (WGS) entry which is preliminary data.</text>
</comment>
<feature type="compositionally biased region" description="Polar residues" evidence="2">
    <location>
        <begin position="76"/>
        <end position="90"/>
    </location>
</feature>
<keyword evidence="4" id="KW-1185">Reference proteome</keyword>
<feature type="coiled-coil region" evidence="1">
    <location>
        <begin position="673"/>
        <end position="707"/>
    </location>
</feature>
<protein>
    <submittedName>
        <fullName evidence="3">Uncharacterized protein</fullName>
    </submittedName>
</protein>
<evidence type="ECO:0000256" key="1">
    <source>
        <dbReference type="SAM" id="Coils"/>
    </source>
</evidence>
<sequence length="716" mass="79573">MLSRQPRTTNPSNANRQRKIFPLPPPPSTLPPPSSTFTSPPASSLPPPPSFPNTTGTTPPPPGNTTRTSPPPQPITSPLQFIPSSLSSLNGAAVKRGGTPTADIPRPGTPQSSTGHGSLVVGPERTNTPTPTPDRIDRISTPPFTLAGPGPNNGIAAASPLTGSEEPTTPTQKPGSQTRLNQNGTGRNQKRRRPLGRSSSSTSGSSVSSMSTSTPTTQSTQSTLSSQPYTQLPSQPTSHAQGVNSYARLGSDVSDVHPYSAFNAAAGPGAHLGPGPTLADELDNMLLDSTVHAKDELLPNPHHDIDDSDLETLLNFPSGHIDQQKLISLLSTLRSNRDHLRLELEATLRGREHLEEDLRVAEEEIKKLNAEKEEFKRNLVDLAKKLEVMEELIQEEAEQARKVAEEEKRELKRERDEVEREWEWEKGEKEEANKRARAVVEEKGKVEEERDGLKVELRKVYDEKEKMKEGLVMANKRVEELQSDLEKLKEEDERVKEDRSRMEIDKVKLEEDRGLIEEKQKNEFEKEQEMLRRDLASALEGRIVMQKNEESARESQIIAEKRALEERRARVKVEQALKQMETKMKDLDRYQQLAENREEGRRDVRGQPEGTMASNQNQMLVQSWNKTAERTMQMVYTRFQGFQTSSSPLARFWGQNAGSTSNGMVVGKEGIQRNKVLAVVKAAEEEVKRATAALSEAIRNLDLAERQAAREGLTGM</sequence>
<feature type="compositionally biased region" description="Low complexity" evidence="2">
    <location>
        <begin position="198"/>
        <end position="227"/>
    </location>
</feature>
<evidence type="ECO:0000313" key="4">
    <source>
        <dbReference type="Proteomes" id="UP000559256"/>
    </source>
</evidence>
<accession>A0A8H5H0H2</accession>
<feature type="coiled-coil region" evidence="1">
    <location>
        <begin position="570"/>
        <end position="597"/>
    </location>
</feature>
<dbReference type="Proteomes" id="UP000559256">
    <property type="component" value="Unassembled WGS sequence"/>
</dbReference>
<feature type="compositionally biased region" description="Polar residues" evidence="2">
    <location>
        <begin position="1"/>
        <end position="15"/>
    </location>
</feature>